<protein>
    <recommendedName>
        <fullName evidence="4">WG repeat protein</fullName>
    </recommendedName>
</protein>
<feature type="signal peptide" evidence="1">
    <location>
        <begin position="1"/>
        <end position="21"/>
    </location>
</feature>
<evidence type="ECO:0008006" key="4">
    <source>
        <dbReference type="Google" id="ProtNLM"/>
    </source>
</evidence>
<feature type="chain" id="PRO_5025055992" description="WG repeat protein" evidence="1">
    <location>
        <begin position="22"/>
        <end position="329"/>
    </location>
</feature>
<evidence type="ECO:0000256" key="1">
    <source>
        <dbReference type="SAM" id="SignalP"/>
    </source>
</evidence>
<organism evidence="2 3">
    <name type="scientific">Solirubrobacter pauli</name>
    <dbReference type="NCBI Taxonomy" id="166793"/>
    <lineage>
        <taxon>Bacteria</taxon>
        <taxon>Bacillati</taxon>
        <taxon>Actinomycetota</taxon>
        <taxon>Thermoleophilia</taxon>
        <taxon>Solirubrobacterales</taxon>
        <taxon>Solirubrobacteraceae</taxon>
        <taxon>Solirubrobacter</taxon>
    </lineage>
</organism>
<dbReference type="OrthoDB" id="5259510at2"/>
<dbReference type="PROSITE" id="PS51257">
    <property type="entry name" value="PROKAR_LIPOPROTEIN"/>
    <property type="match status" value="1"/>
</dbReference>
<dbReference type="AlphaFoldDB" id="A0A660LH59"/>
<dbReference type="Proteomes" id="UP000278962">
    <property type="component" value="Unassembled WGS sequence"/>
</dbReference>
<reference evidence="2 3" key="1">
    <citation type="submission" date="2018-10" db="EMBL/GenBank/DDBJ databases">
        <title>Genomic Encyclopedia of Archaeal and Bacterial Type Strains, Phase II (KMG-II): from individual species to whole genera.</title>
        <authorList>
            <person name="Goeker M."/>
        </authorList>
    </citation>
    <scope>NUCLEOTIDE SEQUENCE [LARGE SCALE GENOMIC DNA]</scope>
    <source>
        <strain evidence="2 3">DSM 14954</strain>
    </source>
</reference>
<dbReference type="RefSeq" id="WP_121250007.1">
    <property type="nucleotide sequence ID" value="NZ_RBIL01000001.1"/>
</dbReference>
<evidence type="ECO:0000313" key="2">
    <source>
        <dbReference type="EMBL" id="RKQ92304.1"/>
    </source>
</evidence>
<evidence type="ECO:0000313" key="3">
    <source>
        <dbReference type="Proteomes" id="UP000278962"/>
    </source>
</evidence>
<keyword evidence="1" id="KW-0732">Signal</keyword>
<gene>
    <name evidence="2" type="ORF">C8N24_2148</name>
</gene>
<keyword evidence="3" id="KW-1185">Reference proteome</keyword>
<dbReference type="EMBL" id="RBIL01000001">
    <property type="protein sequence ID" value="RKQ92304.1"/>
    <property type="molecule type" value="Genomic_DNA"/>
</dbReference>
<sequence>MLRAALLTLLILIVLPATASAACRTAPVADVWYDTPAVQVWAKGNGIVACVRATGVERVVRPPHSEASVSFDEVVGERWLVTRTESGYWSDNTSVETLSIDMLDLYTGDTVTDGMFSLPGGFVVSDPSGIVAHYADGRTEVLSPEFGDDFALHGRRLYWRTDGKPRTVLLNLPAAGPALAPQPLQRARTMTRCAPKAGARLVARYRRVVVTRVGKAAYVCFNGRTTALGNATRFQSITTGDVAYTRPGFIGYVDASTGVKRELPRASGPLVASLWTIAARDRKGVLRAWGDARRPVVLTREPASEIAVTPFYAFWMAADGKPRVKGTTR</sequence>
<comment type="caution">
    <text evidence="2">The sequence shown here is derived from an EMBL/GenBank/DDBJ whole genome shotgun (WGS) entry which is preliminary data.</text>
</comment>
<proteinExistence type="predicted"/>
<accession>A0A660LH59</accession>
<name>A0A660LH59_9ACTN</name>